<keyword evidence="3" id="KW-1185">Reference proteome</keyword>
<evidence type="ECO:0000313" key="2">
    <source>
        <dbReference type="EMBL" id="VWL89356.1"/>
    </source>
</evidence>
<evidence type="ECO:0000313" key="3">
    <source>
        <dbReference type="Proteomes" id="UP000361836"/>
    </source>
</evidence>
<reference evidence="1 4" key="1">
    <citation type="journal article" date="2019" name="Nat. Med.">
        <title>A library of human gut bacterial isolates paired with longitudinal multiomics data enables mechanistic microbiome research.</title>
        <authorList>
            <person name="Poyet M."/>
            <person name="Groussin M."/>
            <person name="Gibbons S.M."/>
            <person name="Avila-Pacheco J."/>
            <person name="Jiang X."/>
            <person name="Kearney S.M."/>
            <person name="Perrotta A.R."/>
            <person name="Berdy B."/>
            <person name="Zhao S."/>
            <person name="Lieberman T.D."/>
            <person name="Swanson P.K."/>
            <person name="Smith M."/>
            <person name="Roesemann S."/>
            <person name="Alexander J.E."/>
            <person name="Rich S.A."/>
            <person name="Livny J."/>
            <person name="Vlamakis H."/>
            <person name="Clish C."/>
            <person name="Bullock K."/>
            <person name="Deik A."/>
            <person name="Scott J."/>
            <person name="Pierce K.A."/>
            <person name="Xavier R.J."/>
            <person name="Alm E.J."/>
        </authorList>
    </citation>
    <scope>NUCLEOTIDE SEQUENCE [LARGE SCALE GENOMIC DNA]</scope>
    <source>
        <strain evidence="1 4">BIOML-A10</strain>
    </source>
</reference>
<dbReference type="InterPro" id="IPR035093">
    <property type="entry name" value="RelE/ParE_toxin_dom_sf"/>
</dbReference>
<evidence type="ECO:0000313" key="1">
    <source>
        <dbReference type="EMBL" id="MZJ84915.1"/>
    </source>
</evidence>
<dbReference type="EMBL" id="WWTB01000001">
    <property type="protein sequence ID" value="MZJ84915.1"/>
    <property type="molecule type" value="Genomic_DNA"/>
</dbReference>
<dbReference type="EMBL" id="CABWIE010000005">
    <property type="protein sequence ID" value="VWL89356.1"/>
    <property type="molecule type" value="Genomic_DNA"/>
</dbReference>
<dbReference type="AlphaFoldDB" id="A0A5K1IN49"/>
<dbReference type="Proteomes" id="UP000481598">
    <property type="component" value="Unassembled WGS sequence"/>
</dbReference>
<protein>
    <submittedName>
        <fullName evidence="1">Addiction module toxin RelE</fullName>
    </submittedName>
</protein>
<dbReference type="RefSeq" id="WP_117759050.1">
    <property type="nucleotide sequence ID" value="NZ_CAAKNU010000059.1"/>
</dbReference>
<name>A0A5K1IN49_9ACTN</name>
<dbReference type="Proteomes" id="UP000361836">
    <property type="component" value="Unassembled WGS sequence"/>
</dbReference>
<sequence length="114" mass="12928">MSGHFVVGFLNRDVEKEYQKLDGSQRRLVRIAVAKLKTRADEIGTPLHGELAGCKKIKWRNAGLRMVFRIREDGTVEIAEIVAIGRRDRSEVYKTAAGRLSKRPAMVEYDGTLR</sequence>
<reference evidence="2 3" key="2">
    <citation type="submission" date="2019-10" db="EMBL/GenBank/DDBJ databases">
        <authorList>
            <person name="Wolf R A."/>
        </authorList>
    </citation>
    <scope>NUCLEOTIDE SEQUENCE [LARGE SCALE GENOMIC DNA]</scope>
    <source>
        <strain evidence="2">Collinsella_aerofaciens_MC2</strain>
    </source>
</reference>
<dbReference type="Gene3D" id="3.30.2310.20">
    <property type="entry name" value="RelE-like"/>
    <property type="match status" value="1"/>
</dbReference>
<accession>A0A5K1IN49</accession>
<organism evidence="2 3">
    <name type="scientific">Collinsella aerofaciens</name>
    <dbReference type="NCBI Taxonomy" id="74426"/>
    <lineage>
        <taxon>Bacteria</taxon>
        <taxon>Bacillati</taxon>
        <taxon>Actinomycetota</taxon>
        <taxon>Coriobacteriia</taxon>
        <taxon>Coriobacteriales</taxon>
        <taxon>Coriobacteriaceae</taxon>
        <taxon>Collinsella</taxon>
    </lineage>
</organism>
<evidence type="ECO:0000313" key="4">
    <source>
        <dbReference type="Proteomes" id="UP000481598"/>
    </source>
</evidence>
<gene>
    <name evidence="1" type="ORF">GT635_00290</name>
    <name evidence="2" type="ORF">KCJAJFAP_01789</name>
</gene>
<dbReference type="SUPFAM" id="SSF143011">
    <property type="entry name" value="RelE-like"/>
    <property type="match status" value="1"/>
</dbReference>
<proteinExistence type="predicted"/>